<accession>A9MFQ5</accession>
<keyword evidence="2" id="KW-1185">Reference proteome</keyword>
<dbReference type="Proteomes" id="UP000002084">
    <property type="component" value="Chromosome"/>
</dbReference>
<dbReference type="HOGENOM" id="CLU_2668864_0_0_6"/>
<protein>
    <submittedName>
        <fullName evidence="1">Uncharacterized protein</fullName>
    </submittedName>
</protein>
<evidence type="ECO:0000313" key="1">
    <source>
        <dbReference type="EMBL" id="ABX23121.1"/>
    </source>
</evidence>
<proteinExistence type="predicted"/>
<sequence length="75" mass="9172">MLPQYRAGYFVLFRYQSCIDLFIADLCKKKAAPIGERRLANVLERKGWLNDPHYKKDEPYWAYPDDFYFCFWFCE</sequence>
<dbReference type="STRING" id="41514.SARI_03288"/>
<evidence type="ECO:0000313" key="2">
    <source>
        <dbReference type="Proteomes" id="UP000002084"/>
    </source>
</evidence>
<reference evidence="1 2" key="1">
    <citation type="submission" date="2007-11" db="EMBL/GenBank/DDBJ databases">
        <authorList>
            <consortium name="The Salmonella enterica serovar Arizonae Genome Sequencing Project"/>
            <person name="McClelland M."/>
            <person name="Sanderson E.K."/>
            <person name="Porwollik S."/>
            <person name="Spieth J."/>
            <person name="Clifton W.S."/>
            <person name="Fulton R."/>
            <person name="Chunyan W."/>
            <person name="Wollam A."/>
            <person name="Shah N."/>
            <person name="Pepin K."/>
            <person name="Bhonagiri V."/>
            <person name="Nash W."/>
            <person name="Johnson M."/>
            <person name="Thiruvilangam P."/>
            <person name="Wilson R."/>
        </authorList>
    </citation>
    <scope>NUCLEOTIDE SEQUENCE [LARGE SCALE GENOMIC DNA]</scope>
    <source>
        <strain evidence="2">ATCC BAA-731 / CDC346-86 / RSK2980</strain>
    </source>
</reference>
<dbReference type="AlphaFoldDB" id="A9MFQ5"/>
<dbReference type="EMBL" id="CP000880">
    <property type="protein sequence ID" value="ABX23121.1"/>
    <property type="molecule type" value="Genomic_DNA"/>
</dbReference>
<gene>
    <name evidence="1" type="ordered locus">SARI_03288</name>
</gene>
<name>A9MFQ5_SALAR</name>
<organism evidence="1 2">
    <name type="scientific">Salmonella arizonae (strain ATCC BAA-731 / CDC346-86 / RSK2980)</name>
    <dbReference type="NCBI Taxonomy" id="41514"/>
    <lineage>
        <taxon>Bacteria</taxon>
        <taxon>Pseudomonadati</taxon>
        <taxon>Pseudomonadota</taxon>
        <taxon>Gammaproteobacteria</taxon>
        <taxon>Enterobacterales</taxon>
        <taxon>Enterobacteriaceae</taxon>
        <taxon>Salmonella</taxon>
    </lineage>
</organism>
<dbReference type="KEGG" id="ses:SARI_03288"/>